<feature type="region of interest" description="Disordered" evidence="2">
    <location>
        <begin position="35"/>
        <end position="80"/>
    </location>
</feature>
<dbReference type="GO" id="GO:0097038">
    <property type="term" value="C:perinuclear endoplasmic reticulum"/>
    <property type="evidence" value="ECO:0007669"/>
    <property type="project" value="TreeGrafter"/>
</dbReference>
<dbReference type="Gene3D" id="3.30.70.3490">
    <property type="match status" value="1"/>
</dbReference>
<feature type="compositionally biased region" description="Acidic residues" evidence="2">
    <location>
        <begin position="61"/>
        <end position="80"/>
    </location>
</feature>
<organism evidence="4">
    <name type="scientific">Salpingoeca rosetta (strain ATCC 50818 / BSB-021)</name>
    <dbReference type="NCBI Taxonomy" id="946362"/>
    <lineage>
        <taxon>Eukaryota</taxon>
        <taxon>Choanoflagellata</taxon>
        <taxon>Craspedida</taxon>
        <taxon>Salpingoecidae</taxon>
        <taxon>Salpingoeca</taxon>
    </lineage>
</organism>
<dbReference type="FunFam" id="2.40.160.120:FF:000001">
    <property type="entry name" value="Oxysterol-binding protein"/>
    <property type="match status" value="1"/>
</dbReference>
<protein>
    <submittedName>
        <fullName evidence="3">Oxysterol-binding protein 1</fullName>
    </submittedName>
</protein>
<dbReference type="InterPro" id="IPR000648">
    <property type="entry name" value="Oxysterol-bd"/>
</dbReference>
<dbReference type="RefSeq" id="XP_004991484.1">
    <property type="nucleotide sequence ID" value="XM_004991427.1"/>
</dbReference>
<dbReference type="GO" id="GO:0005886">
    <property type="term" value="C:plasma membrane"/>
    <property type="evidence" value="ECO:0007669"/>
    <property type="project" value="TreeGrafter"/>
</dbReference>
<dbReference type="SUPFAM" id="SSF144000">
    <property type="entry name" value="Oxysterol-binding protein-like"/>
    <property type="match status" value="1"/>
</dbReference>
<comment type="similarity">
    <text evidence="1">Belongs to the OSBP family.</text>
</comment>
<reference evidence="3" key="1">
    <citation type="submission" date="2009-08" db="EMBL/GenBank/DDBJ databases">
        <title>Annotation of Salpingoeca rosetta.</title>
        <authorList>
            <consortium name="The Broad Institute Genome Sequencing Platform"/>
            <person name="Russ C."/>
            <person name="Cuomo C."/>
            <person name="Burger G."/>
            <person name="Gray M.W."/>
            <person name="Holland P.W.H."/>
            <person name="King N."/>
            <person name="Lang F.B.F."/>
            <person name="Roger A.J."/>
            <person name="Ruiz-Trillo I."/>
            <person name="Young S.K."/>
            <person name="Zeng Q."/>
            <person name="Gargeya S."/>
            <person name="Alvarado L."/>
            <person name="Berlin A."/>
            <person name="Chapman S.B."/>
            <person name="Chen Z."/>
            <person name="Freedman E."/>
            <person name="Gellesch M."/>
            <person name="Goldberg J."/>
            <person name="Griggs A."/>
            <person name="Gujja S."/>
            <person name="Heilman E."/>
            <person name="Heiman D."/>
            <person name="Howarth C."/>
            <person name="Mehta T."/>
            <person name="Neiman D."/>
            <person name="Pearson M."/>
            <person name="Roberts A."/>
            <person name="Saif S."/>
            <person name="Shea T."/>
            <person name="Shenoy N."/>
            <person name="Sisk P."/>
            <person name="Stolte C."/>
            <person name="Sykes S."/>
            <person name="White J."/>
            <person name="Yandava C."/>
            <person name="Haas B."/>
            <person name="Nusbaum C."/>
            <person name="Birren B."/>
        </authorList>
    </citation>
    <scope>NUCLEOTIDE SEQUENCE [LARGE SCALE GENOMIC DNA]</scope>
    <source>
        <strain evidence="3">ATCC 50818</strain>
    </source>
</reference>
<gene>
    <name evidence="3" type="ORF">PTSG_07687</name>
</gene>
<name>F2UHH1_SALR5</name>
<dbReference type="OrthoDB" id="14833at2759"/>
<dbReference type="Proteomes" id="UP000007799">
    <property type="component" value="Unassembled WGS sequence"/>
</dbReference>
<dbReference type="InParanoid" id="F2UHH1"/>
<dbReference type="Pfam" id="PF01237">
    <property type="entry name" value="Oxysterol_BP"/>
    <property type="match status" value="1"/>
</dbReference>
<proteinExistence type="inferred from homology"/>
<dbReference type="InterPro" id="IPR037239">
    <property type="entry name" value="OSBP_sf"/>
</dbReference>
<dbReference type="KEGG" id="sre:PTSG_07687"/>
<evidence type="ECO:0000313" key="3">
    <source>
        <dbReference type="EMBL" id="EGD76570.1"/>
    </source>
</evidence>
<dbReference type="GO" id="GO:0015485">
    <property type="term" value="F:cholesterol binding"/>
    <property type="evidence" value="ECO:0007669"/>
    <property type="project" value="TreeGrafter"/>
</dbReference>
<keyword evidence="4" id="KW-1185">Reference proteome</keyword>
<dbReference type="GO" id="GO:0005829">
    <property type="term" value="C:cytosol"/>
    <property type="evidence" value="ECO:0007669"/>
    <property type="project" value="TreeGrafter"/>
</dbReference>
<dbReference type="OMA" id="MSEPLQY"/>
<sequence length="509" mass="57756">MSDQKKRDVGYDVEVEEEEVVVVREQVVVEEEEEVLLATSVDENGNGGMHGRGRRRKASEEQEGEEEEEEEEEEPLEDAVVEEGPVEAEADEDVMDTLRWAMETDTPHHRTSLPVPRVHNAKDQSMWSVLRKNAGKRMSHISMPVTFNEPLSALQRLCEEAEHSHLLDQASIEDSPHQRLLLVGAFAVSMYGQTAYRSGRKPFNPILGETFDAVLPDRGFRFIAEQVSHHPPISVGVAESKHWTLYQEAGAKTSMRPSSLKIVPHGFVRVKLHAHDETYEWSKVTTTVEDVLSGKKWVDHHGKLVVTCLNSGDVCLVEFQQYSVMSKKKKFNVRGQVLTAAAPKRPVASFSGKWTEQIVCDQTGEVLWTNEPPSQAALDHGFGFSAFACRLNELPPQDSQQYARLLPSDSRFRPDQRMLENAQYDEAAEEKKRVEQVQRDARAARAAANTGYEPRFFRCCRLPVPRPHTVAFALKDKRHQETVREEWVYKGGYWRMKAAGSYPSLPPLW</sequence>
<dbReference type="GeneID" id="16072044"/>
<evidence type="ECO:0000313" key="4">
    <source>
        <dbReference type="Proteomes" id="UP000007799"/>
    </source>
</evidence>
<dbReference type="PANTHER" id="PTHR10972:SF203">
    <property type="entry name" value="OXYSTEROL-BINDING PROTEIN HOMOLOG 3"/>
    <property type="match status" value="1"/>
</dbReference>
<evidence type="ECO:0000256" key="2">
    <source>
        <dbReference type="SAM" id="MobiDB-lite"/>
    </source>
</evidence>
<dbReference type="AlphaFoldDB" id="F2UHH1"/>
<dbReference type="eggNOG" id="KOG1737">
    <property type="taxonomic scope" value="Eukaryota"/>
</dbReference>
<dbReference type="EMBL" id="GL832974">
    <property type="protein sequence ID" value="EGD76570.1"/>
    <property type="molecule type" value="Genomic_DNA"/>
</dbReference>
<accession>F2UHH1</accession>
<evidence type="ECO:0000256" key="1">
    <source>
        <dbReference type="ARBA" id="ARBA00008842"/>
    </source>
</evidence>
<dbReference type="PANTHER" id="PTHR10972">
    <property type="entry name" value="OXYSTEROL-BINDING PROTEIN-RELATED"/>
    <property type="match status" value="1"/>
</dbReference>
<dbReference type="GO" id="GO:0120009">
    <property type="term" value="P:intermembrane lipid transfer"/>
    <property type="evidence" value="ECO:0007669"/>
    <property type="project" value="UniProtKB-ARBA"/>
</dbReference>
<dbReference type="Gene3D" id="2.40.160.120">
    <property type="match status" value="1"/>
</dbReference>